<dbReference type="EC" id="1.3.1.104" evidence="11"/>
<dbReference type="SMART" id="SM00829">
    <property type="entry name" value="PKS_ER"/>
    <property type="match status" value="1"/>
</dbReference>
<dbReference type="Pfam" id="PF00107">
    <property type="entry name" value="ADH_zinc_N"/>
    <property type="match status" value="1"/>
</dbReference>
<gene>
    <name evidence="14" type="ORF">K452DRAFT_203153</name>
</gene>
<feature type="non-terminal residue" evidence="14">
    <location>
        <position position="1"/>
    </location>
</feature>
<evidence type="ECO:0000256" key="2">
    <source>
        <dbReference type="ARBA" id="ARBA00010371"/>
    </source>
</evidence>
<feature type="domain" description="Enoyl reductase (ER)" evidence="13">
    <location>
        <begin position="1"/>
        <end position="324"/>
    </location>
</feature>
<evidence type="ECO:0000256" key="9">
    <source>
        <dbReference type="ARBA" id="ARBA00023128"/>
    </source>
</evidence>
<evidence type="ECO:0000256" key="1">
    <source>
        <dbReference type="ARBA" id="ARBA00004173"/>
    </source>
</evidence>
<proteinExistence type="inferred from homology"/>
<keyword evidence="10" id="KW-0275">Fatty acid biosynthesis</keyword>
<dbReference type="SUPFAM" id="SSF50129">
    <property type="entry name" value="GroES-like"/>
    <property type="match status" value="1"/>
</dbReference>
<evidence type="ECO:0000256" key="8">
    <source>
        <dbReference type="ARBA" id="ARBA00023098"/>
    </source>
</evidence>
<evidence type="ECO:0000256" key="5">
    <source>
        <dbReference type="ARBA" id="ARBA00022857"/>
    </source>
</evidence>
<dbReference type="Gene3D" id="3.40.50.720">
    <property type="entry name" value="NAD(P)-binding Rossmann-like Domain"/>
    <property type="match status" value="1"/>
</dbReference>
<dbReference type="RefSeq" id="XP_033392843.1">
    <property type="nucleotide sequence ID" value="XM_033536065.1"/>
</dbReference>
<evidence type="ECO:0000256" key="12">
    <source>
        <dbReference type="ARBA" id="ARBA00048843"/>
    </source>
</evidence>
<dbReference type="PANTHER" id="PTHR43981:SF2">
    <property type="entry name" value="ENOYL-[ACYL-CARRIER-PROTEIN] REDUCTASE, MITOCHONDRIAL"/>
    <property type="match status" value="1"/>
</dbReference>
<keyword evidence="6" id="KW-0809">Transit peptide</keyword>
<dbReference type="SUPFAM" id="SSF51735">
    <property type="entry name" value="NAD(P)-binding Rossmann-fold domains"/>
    <property type="match status" value="1"/>
</dbReference>
<dbReference type="PANTHER" id="PTHR43981">
    <property type="entry name" value="ENOYL-[ACYL-CARRIER-PROTEIN] REDUCTASE, MITOCHONDRIAL"/>
    <property type="match status" value="1"/>
</dbReference>
<keyword evidence="5" id="KW-0521">NADP</keyword>
<name>A0A6A6B1I6_9PEZI</name>
<dbReference type="OrthoDB" id="7482721at2759"/>
<evidence type="ECO:0000256" key="10">
    <source>
        <dbReference type="ARBA" id="ARBA00023160"/>
    </source>
</evidence>
<evidence type="ECO:0000256" key="7">
    <source>
        <dbReference type="ARBA" id="ARBA00023002"/>
    </source>
</evidence>
<dbReference type="GeneID" id="54293561"/>
<accession>A0A6A6B1I6</accession>
<evidence type="ECO:0000256" key="4">
    <source>
        <dbReference type="ARBA" id="ARBA00022832"/>
    </source>
</evidence>
<keyword evidence="9" id="KW-0496">Mitochondrion</keyword>
<feature type="non-terminal residue" evidence="14">
    <location>
        <position position="324"/>
    </location>
</feature>
<evidence type="ECO:0000313" key="14">
    <source>
        <dbReference type="EMBL" id="KAF2137125.1"/>
    </source>
</evidence>
<organism evidence="14 15">
    <name type="scientific">Aplosporella prunicola CBS 121167</name>
    <dbReference type="NCBI Taxonomy" id="1176127"/>
    <lineage>
        <taxon>Eukaryota</taxon>
        <taxon>Fungi</taxon>
        <taxon>Dikarya</taxon>
        <taxon>Ascomycota</taxon>
        <taxon>Pezizomycotina</taxon>
        <taxon>Dothideomycetes</taxon>
        <taxon>Dothideomycetes incertae sedis</taxon>
        <taxon>Botryosphaeriales</taxon>
        <taxon>Aplosporellaceae</taxon>
        <taxon>Aplosporella</taxon>
    </lineage>
</organism>
<keyword evidence="15" id="KW-1185">Reference proteome</keyword>
<dbReference type="CDD" id="cd08290">
    <property type="entry name" value="ETR"/>
    <property type="match status" value="1"/>
</dbReference>
<dbReference type="GO" id="GO:0141148">
    <property type="term" value="F:enoyl-[acyl-carrier-protein] reductase (NADPH) activity"/>
    <property type="evidence" value="ECO:0007669"/>
    <property type="project" value="UniProtKB-EC"/>
</dbReference>
<comment type="subcellular location">
    <subcellularLocation>
        <location evidence="1">Mitochondrion</location>
    </subcellularLocation>
</comment>
<dbReference type="InterPro" id="IPR020843">
    <property type="entry name" value="ER"/>
</dbReference>
<sequence length="324" mass="34452">GPAEVTVRFLVAPINPLDMLVLSEVYPVKPSHHLNGEAIIGYDGVGEVIKCGPDVDQLRPGDKVIPAKFGVGTWRTAAVLPALSLQKLGETPADLAFAAILRVTVAPAYCLVEDMATLRPGAWIMQNAGTSAVAQMVVQFARMRGLYVVNIIRDRPGREEAVVKQALRELGVDLVLTEAEVATPDGLAQLQARPIMLALDSVFGASGQALVKALAPGGTYVQLGFLSGAQAQLSLDASDVFGRNLTIKAFRGTVQLALRSPQQQADLCDWFVGLFNRGLLQLPTLGLSRVDWEVSDGAAAEAKVVSAIKRAQDAALGQRKQILV</sequence>
<dbReference type="Pfam" id="PF08240">
    <property type="entry name" value="ADH_N"/>
    <property type="match status" value="1"/>
</dbReference>
<dbReference type="EMBL" id="ML995507">
    <property type="protein sequence ID" value="KAF2137125.1"/>
    <property type="molecule type" value="Genomic_DNA"/>
</dbReference>
<dbReference type="Gene3D" id="3.90.180.10">
    <property type="entry name" value="Medium-chain alcohol dehydrogenases, catalytic domain"/>
    <property type="match status" value="1"/>
</dbReference>
<dbReference type="Proteomes" id="UP000799438">
    <property type="component" value="Unassembled WGS sequence"/>
</dbReference>
<dbReference type="InterPro" id="IPR013149">
    <property type="entry name" value="ADH-like_C"/>
</dbReference>
<evidence type="ECO:0000256" key="11">
    <source>
        <dbReference type="ARBA" id="ARBA00038963"/>
    </source>
</evidence>
<keyword evidence="3" id="KW-0444">Lipid biosynthesis</keyword>
<dbReference type="InterPro" id="IPR051034">
    <property type="entry name" value="Mito_Enoyl-ACP_Reductase"/>
</dbReference>
<comment type="catalytic activity">
    <reaction evidence="12">
        <text>a 2,3-saturated acyl-[ACP] + NADP(+) = a (2E)-enoyl-[ACP] + NADPH + H(+)</text>
        <dbReference type="Rhea" id="RHEA:22564"/>
        <dbReference type="Rhea" id="RHEA-COMP:9925"/>
        <dbReference type="Rhea" id="RHEA-COMP:9926"/>
        <dbReference type="ChEBI" id="CHEBI:15378"/>
        <dbReference type="ChEBI" id="CHEBI:57783"/>
        <dbReference type="ChEBI" id="CHEBI:58349"/>
        <dbReference type="ChEBI" id="CHEBI:78784"/>
        <dbReference type="ChEBI" id="CHEBI:78785"/>
        <dbReference type="EC" id="1.3.1.104"/>
    </reaction>
</comment>
<dbReference type="GO" id="GO:0005739">
    <property type="term" value="C:mitochondrion"/>
    <property type="evidence" value="ECO:0007669"/>
    <property type="project" value="UniProtKB-SubCell"/>
</dbReference>
<evidence type="ECO:0000259" key="13">
    <source>
        <dbReference type="SMART" id="SM00829"/>
    </source>
</evidence>
<keyword evidence="8" id="KW-0443">Lipid metabolism</keyword>
<evidence type="ECO:0000256" key="3">
    <source>
        <dbReference type="ARBA" id="ARBA00022516"/>
    </source>
</evidence>
<evidence type="ECO:0000313" key="15">
    <source>
        <dbReference type="Proteomes" id="UP000799438"/>
    </source>
</evidence>
<dbReference type="AlphaFoldDB" id="A0A6A6B1I6"/>
<keyword evidence="4" id="KW-0276">Fatty acid metabolism</keyword>
<dbReference type="InterPro" id="IPR011032">
    <property type="entry name" value="GroES-like_sf"/>
</dbReference>
<dbReference type="InterPro" id="IPR013154">
    <property type="entry name" value="ADH-like_N"/>
</dbReference>
<keyword evidence="7" id="KW-0560">Oxidoreductase</keyword>
<comment type="similarity">
    <text evidence="2">Belongs to the zinc-containing alcohol dehydrogenase family. Quinone oxidoreductase subfamily.</text>
</comment>
<dbReference type="GO" id="GO:0006633">
    <property type="term" value="P:fatty acid biosynthetic process"/>
    <property type="evidence" value="ECO:0007669"/>
    <property type="project" value="UniProtKB-KW"/>
</dbReference>
<reference evidence="14" key="1">
    <citation type="journal article" date="2020" name="Stud. Mycol.">
        <title>101 Dothideomycetes genomes: a test case for predicting lifestyles and emergence of pathogens.</title>
        <authorList>
            <person name="Haridas S."/>
            <person name="Albert R."/>
            <person name="Binder M."/>
            <person name="Bloem J."/>
            <person name="Labutti K."/>
            <person name="Salamov A."/>
            <person name="Andreopoulos B."/>
            <person name="Baker S."/>
            <person name="Barry K."/>
            <person name="Bills G."/>
            <person name="Bluhm B."/>
            <person name="Cannon C."/>
            <person name="Castanera R."/>
            <person name="Culley D."/>
            <person name="Daum C."/>
            <person name="Ezra D."/>
            <person name="Gonzalez J."/>
            <person name="Henrissat B."/>
            <person name="Kuo A."/>
            <person name="Liang C."/>
            <person name="Lipzen A."/>
            <person name="Lutzoni F."/>
            <person name="Magnuson J."/>
            <person name="Mondo S."/>
            <person name="Nolan M."/>
            <person name="Ohm R."/>
            <person name="Pangilinan J."/>
            <person name="Park H.-J."/>
            <person name="Ramirez L."/>
            <person name="Alfaro M."/>
            <person name="Sun H."/>
            <person name="Tritt A."/>
            <person name="Yoshinaga Y."/>
            <person name="Zwiers L.-H."/>
            <person name="Turgeon B."/>
            <person name="Goodwin S."/>
            <person name="Spatafora J."/>
            <person name="Crous P."/>
            <person name="Grigoriev I."/>
        </authorList>
    </citation>
    <scope>NUCLEOTIDE SEQUENCE</scope>
    <source>
        <strain evidence="14">CBS 121167</strain>
    </source>
</reference>
<protein>
    <recommendedName>
        <fullName evidence="11">enoyl-[acyl-carrier-protein] reductase</fullName>
        <ecNumber evidence="11">1.3.1.104</ecNumber>
    </recommendedName>
</protein>
<evidence type="ECO:0000256" key="6">
    <source>
        <dbReference type="ARBA" id="ARBA00022946"/>
    </source>
</evidence>
<dbReference type="InterPro" id="IPR036291">
    <property type="entry name" value="NAD(P)-bd_dom_sf"/>
</dbReference>